<dbReference type="PANTHER" id="PTHR16024:SF8">
    <property type="entry name" value="XK-RELATED PROTEIN 8"/>
    <property type="match status" value="1"/>
</dbReference>
<feature type="transmembrane region" description="Helical" evidence="9">
    <location>
        <begin position="362"/>
        <end position="381"/>
    </location>
</feature>
<feature type="transmembrane region" description="Helical" evidence="9">
    <location>
        <begin position="307"/>
        <end position="325"/>
    </location>
</feature>
<dbReference type="PANTHER" id="PTHR16024">
    <property type="entry name" value="XK-RELATED PROTEIN"/>
    <property type="match status" value="1"/>
</dbReference>
<evidence type="ECO:0000256" key="8">
    <source>
        <dbReference type="ARBA" id="ARBA00024479"/>
    </source>
</evidence>
<keyword evidence="5" id="KW-0053">Apoptosis</keyword>
<feature type="transmembrane region" description="Helical" evidence="9">
    <location>
        <begin position="277"/>
        <end position="300"/>
    </location>
</feature>
<keyword evidence="11" id="KW-1185">Reference proteome</keyword>
<dbReference type="CDD" id="cd04478">
    <property type="entry name" value="RPA2_DBD_D"/>
    <property type="match status" value="1"/>
</dbReference>
<feature type="transmembrane region" description="Helical" evidence="9">
    <location>
        <begin position="337"/>
        <end position="353"/>
    </location>
</feature>
<comment type="caution">
    <text evidence="10">The sequence shown here is derived from an EMBL/GenBank/DDBJ whole genome shotgun (WGS) entry which is preliminary data.</text>
</comment>
<evidence type="ECO:0000256" key="1">
    <source>
        <dbReference type="ARBA" id="ARBA00004651"/>
    </source>
</evidence>
<keyword evidence="3" id="KW-1003">Cell membrane</keyword>
<dbReference type="Pfam" id="PF09815">
    <property type="entry name" value="XK-related"/>
    <property type="match status" value="1"/>
</dbReference>
<evidence type="ECO:0000313" key="11">
    <source>
        <dbReference type="Proteomes" id="UP001145742"/>
    </source>
</evidence>
<evidence type="ECO:0000256" key="4">
    <source>
        <dbReference type="ARBA" id="ARBA00022692"/>
    </source>
</evidence>
<comment type="catalytic activity">
    <reaction evidence="8">
        <text>a 1,2-diacyl-sn-glycero-3-phospho-L-serine(in) = a 1,2-diacyl-sn-glycero-3-phospho-L-serine(out)</text>
        <dbReference type="Rhea" id="RHEA:38663"/>
        <dbReference type="ChEBI" id="CHEBI:57262"/>
    </reaction>
</comment>
<accession>A0ABQ9D744</accession>
<feature type="transmembrane region" description="Helical" evidence="9">
    <location>
        <begin position="240"/>
        <end position="257"/>
    </location>
</feature>
<dbReference type="InterPro" id="IPR012340">
    <property type="entry name" value="NA-bd_OB-fold"/>
</dbReference>
<name>A0ABQ9D744_9PASS</name>
<evidence type="ECO:0000256" key="6">
    <source>
        <dbReference type="ARBA" id="ARBA00022989"/>
    </source>
</evidence>
<keyword evidence="4 9" id="KW-0812">Transmembrane</keyword>
<gene>
    <name evidence="10" type="primary">Xkr8</name>
    <name evidence="10" type="ORF">WISP_92409</name>
</gene>
<proteinExistence type="inferred from homology"/>
<evidence type="ECO:0000313" key="10">
    <source>
        <dbReference type="EMBL" id="KAJ7413191.1"/>
    </source>
</evidence>
<reference evidence="10" key="1">
    <citation type="submission" date="2019-10" db="EMBL/GenBank/DDBJ databases">
        <authorList>
            <person name="Soares A.E.R."/>
            <person name="Aleixo A."/>
            <person name="Schneider P."/>
            <person name="Miyaki C.Y."/>
            <person name="Schneider M.P."/>
            <person name="Mello C."/>
            <person name="Vasconcelos A.T.R."/>
        </authorList>
    </citation>
    <scope>NUCLEOTIDE SEQUENCE</scope>
    <source>
        <tissue evidence="10">Muscle</tissue>
    </source>
</reference>
<keyword evidence="7 9" id="KW-0472">Membrane</keyword>
<keyword evidence="6 9" id="KW-1133">Transmembrane helix</keyword>
<evidence type="ECO:0000256" key="7">
    <source>
        <dbReference type="ARBA" id="ARBA00023136"/>
    </source>
</evidence>
<evidence type="ECO:0000256" key="5">
    <source>
        <dbReference type="ARBA" id="ARBA00022703"/>
    </source>
</evidence>
<dbReference type="Gene3D" id="2.40.50.140">
    <property type="entry name" value="Nucleic acid-binding proteins"/>
    <property type="match status" value="1"/>
</dbReference>
<evidence type="ECO:0000256" key="3">
    <source>
        <dbReference type="ARBA" id="ARBA00022475"/>
    </source>
</evidence>
<comment type="subcellular location">
    <subcellularLocation>
        <location evidence="1">Cell membrane</location>
        <topology evidence="1">Multi-pass membrane protein</topology>
    </subcellularLocation>
    <subcellularLocation>
        <location evidence="9">Membrane</location>
        <topology evidence="9">Multi-pass membrane protein</topology>
    </subcellularLocation>
</comment>
<dbReference type="Proteomes" id="UP001145742">
    <property type="component" value="Unassembled WGS sequence"/>
</dbReference>
<dbReference type="EMBL" id="WHWB01034155">
    <property type="protein sequence ID" value="KAJ7413191.1"/>
    <property type="molecule type" value="Genomic_DNA"/>
</dbReference>
<sequence>MPRRALQRSRSQNIVPCTVSQLLAAEQVDETFRICDVEISQVTVVGIIRHAEKAPTNILYKVDDMTAAPMDVRQWVDTDEAGGENVVVPPGTYVKVAGHLRSFQNKKSLVAFKIMPLENMNEFTTHILEIVNAHMILRKNLMVLNLIKSCLLPEGMSLQELKLQLHSMSASTIKCLHALKVGWKVCWAKAEEEEEQRHMAFLSHDISMLRLFETFLENTPQLTLLLYVILRTNKAELSQGLGIGTAFLCVSWSLLDYHQSLRSFLQDKYELSLSSSIVYFLWNLFLICPRILAVAVFALLWPYGVAVHFPLVWLAMFLWVCLQGTDFMESPGPEQLYRAMVAVILYFSWFNVAQGRTLHRSIIYHGFILVDSSLLALFWLWGRAPSDEHSYLVPVVSAALPCYLLGLGLRVTYYKWLHPNTQVQQEGGYDEVDANGGSDGLEFRSFPEPDLVNRRMQWLAQTHFPVSQAAQPHFLNGAAALESAV</sequence>
<organism evidence="10 11">
    <name type="scientific">Willisornis vidua</name>
    <name type="common">Xingu scale-backed antbird</name>
    <dbReference type="NCBI Taxonomy" id="1566151"/>
    <lineage>
        <taxon>Eukaryota</taxon>
        <taxon>Metazoa</taxon>
        <taxon>Chordata</taxon>
        <taxon>Craniata</taxon>
        <taxon>Vertebrata</taxon>
        <taxon>Euteleostomi</taxon>
        <taxon>Archelosauria</taxon>
        <taxon>Archosauria</taxon>
        <taxon>Dinosauria</taxon>
        <taxon>Saurischia</taxon>
        <taxon>Theropoda</taxon>
        <taxon>Coelurosauria</taxon>
        <taxon>Aves</taxon>
        <taxon>Neognathae</taxon>
        <taxon>Neoaves</taxon>
        <taxon>Telluraves</taxon>
        <taxon>Australaves</taxon>
        <taxon>Passeriformes</taxon>
        <taxon>Thamnophilidae</taxon>
        <taxon>Willisornis</taxon>
    </lineage>
</organism>
<dbReference type="SUPFAM" id="SSF50249">
    <property type="entry name" value="Nucleic acid-binding proteins"/>
    <property type="match status" value="1"/>
</dbReference>
<dbReference type="InterPro" id="IPR050895">
    <property type="entry name" value="XK-related_scramblase"/>
</dbReference>
<protein>
    <recommendedName>
        <fullName evidence="9">XK-related protein</fullName>
    </recommendedName>
</protein>
<evidence type="ECO:0000256" key="2">
    <source>
        <dbReference type="ARBA" id="ARBA00008789"/>
    </source>
</evidence>
<comment type="similarity">
    <text evidence="2 9">Belongs to the XK family.</text>
</comment>
<feature type="transmembrane region" description="Helical" evidence="9">
    <location>
        <begin position="393"/>
        <end position="413"/>
    </location>
</feature>
<dbReference type="InterPro" id="IPR018629">
    <property type="entry name" value="XK-rel"/>
</dbReference>
<evidence type="ECO:0000256" key="9">
    <source>
        <dbReference type="RuleBase" id="RU910716"/>
    </source>
</evidence>